<protein>
    <submittedName>
        <fullName evidence="2">(Mediterranean fruit fly) hypothetical protein</fullName>
    </submittedName>
</protein>
<accession>A0A811UCH7</accession>
<dbReference type="AlphaFoldDB" id="A0A811UCH7"/>
<comment type="caution">
    <text evidence="2">The sequence shown here is derived from an EMBL/GenBank/DDBJ whole genome shotgun (WGS) entry which is preliminary data.</text>
</comment>
<reference evidence="2" key="1">
    <citation type="submission" date="2020-11" db="EMBL/GenBank/DDBJ databases">
        <authorList>
            <person name="Whitehead M."/>
        </authorList>
    </citation>
    <scope>NUCLEOTIDE SEQUENCE</scope>
    <source>
        <strain evidence="2">EGII</strain>
    </source>
</reference>
<evidence type="ECO:0000313" key="3">
    <source>
        <dbReference type="Proteomes" id="UP000606786"/>
    </source>
</evidence>
<sequence length="99" mass="9964">MSASSMAIIGSNCWCGTGNSSSSCTTIHCCHFCGFTVDTGEMANVAVAVAVAVKLLAIAAAACITQSGRDPNHRLPPQFVQVQANMCWSGVLVGGSGGA</sequence>
<dbReference type="EMBL" id="CAJHJT010000001">
    <property type="protein sequence ID" value="CAD6995766.1"/>
    <property type="molecule type" value="Genomic_DNA"/>
</dbReference>
<dbReference type="Proteomes" id="UP000606786">
    <property type="component" value="Unassembled WGS sequence"/>
</dbReference>
<keyword evidence="1" id="KW-0812">Transmembrane</keyword>
<keyword evidence="1" id="KW-1133">Transmembrane helix</keyword>
<proteinExistence type="predicted"/>
<gene>
    <name evidence="2" type="ORF">CCAP1982_LOCUS4471</name>
</gene>
<evidence type="ECO:0000313" key="2">
    <source>
        <dbReference type="EMBL" id="CAD6995766.1"/>
    </source>
</evidence>
<keyword evidence="3" id="KW-1185">Reference proteome</keyword>
<evidence type="ECO:0000256" key="1">
    <source>
        <dbReference type="SAM" id="Phobius"/>
    </source>
</evidence>
<organism evidence="2 3">
    <name type="scientific">Ceratitis capitata</name>
    <name type="common">Mediterranean fruit fly</name>
    <name type="synonym">Tephritis capitata</name>
    <dbReference type="NCBI Taxonomy" id="7213"/>
    <lineage>
        <taxon>Eukaryota</taxon>
        <taxon>Metazoa</taxon>
        <taxon>Ecdysozoa</taxon>
        <taxon>Arthropoda</taxon>
        <taxon>Hexapoda</taxon>
        <taxon>Insecta</taxon>
        <taxon>Pterygota</taxon>
        <taxon>Neoptera</taxon>
        <taxon>Endopterygota</taxon>
        <taxon>Diptera</taxon>
        <taxon>Brachycera</taxon>
        <taxon>Muscomorpha</taxon>
        <taxon>Tephritoidea</taxon>
        <taxon>Tephritidae</taxon>
        <taxon>Ceratitis</taxon>
        <taxon>Ceratitis</taxon>
    </lineage>
</organism>
<feature type="transmembrane region" description="Helical" evidence="1">
    <location>
        <begin position="45"/>
        <end position="64"/>
    </location>
</feature>
<keyword evidence="1" id="KW-0472">Membrane</keyword>
<name>A0A811UCH7_CERCA</name>